<dbReference type="InterPro" id="IPR032567">
    <property type="entry name" value="RTL1-rel"/>
</dbReference>
<dbReference type="EMBL" id="SSTE01005668">
    <property type="protein sequence ID" value="KAA0060648.1"/>
    <property type="molecule type" value="Genomic_DNA"/>
</dbReference>
<dbReference type="AlphaFoldDB" id="A0A5D3BVG5"/>
<dbReference type="Pfam" id="PF08284">
    <property type="entry name" value="RVP_2"/>
    <property type="match status" value="1"/>
</dbReference>
<sequence length="526" mass="58723">MSEDFRATLDVVRNVIADVNARLNLTMRAMANQASVGGAIFVNKHFKATNIVTEEAKVTLPTIYLRMPNCGGVPHLEGTEIVAQVLLKMSGEANVPGPHLARECPNKADFHEFRASLTPDLNDNSNQAEGEVDQIEGGKKTRIGALKYLSSLQKKSGERNVSTERGLVYIDTWINQNQTKSTMVDSDATHNFITEAEARHLRLRWEKDSERMKVVNSVVLSIIRLVKQTKIKMGGWKGPVDFVVVQMDDFDVVLGMEFLLEHQVIPMPSAKYKNPAQEEPPSVAILLGALGKLGETVPKDALMIDHGIESPPEAKAPAKNVYRTMPPELAELRKQVTEAEGLETTCVTRLKAYEFLVVPFSLIDAKGGKCCFVQRQINVLGHVVEFHQIEVEKRKFFATCDGRITKSVVELRLCLGLVNSNGQFLEGFLKRASSLTELFKEEDSRWGGNLKCQAAFNDLKQTTIEGPSLGVPDATKPPKVEVEQFNCMLREYLHHFVDGRRRNWVQMLNVALFGHDAQTDSLIRRS</sequence>
<dbReference type="SUPFAM" id="SSF50630">
    <property type="entry name" value="Acid proteases"/>
    <property type="match status" value="1"/>
</dbReference>
<dbReference type="InterPro" id="IPR021109">
    <property type="entry name" value="Peptidase_aspartic_dom_sf"/>
</dbReference>
<organism evidence="2 4">
    <name type="scientific">Cucumis melo var. makuwa</name>
    <name type="common">Oriental melon</name>
    <dbReference type="NCBI Taxonomy" id="1194695"/>
    <lineage>
        <taxon>Eukaryota</taxon>
        <taxon>Viridiplantae</taxon>
        <taxon>Streptophyta</taxon>
        <taxon>Embryophyta</taxon>
        <taxon>Tracheophyta</taxon>
        <taxon>Spermatophyta</taxon>
        <taxon>Magnoliopsida</taxon>
        <taxon>eudicotyledons</taxon>
        <taxon>Gunneridae</taxon>
        <taxon>Pentapetalae</taxon>
        <taxon>rosids</taxon>
        <taxon>fabids</taxon>
        <taxon>Cucurbitales</taxon>
        <taxon>Cucurbitaceae</taxon>
        <taxon>Benincaseae</taxon>
        <taxon>Cucumis</taxon>
    </lineage>
</organism>
<evidence type="ECO:0000313" key="2">
    <source>
        <dbReference type="EMBL" id="TYK02226.1"/>
    </source>
</evidence>
<dbReference type="OrthoDB" id="1939491at2759"/>
<evidence type="ECO:0000313" key="3">
    <source>
        <dbReference type="Proteomes" id="UP000321393"/>
    </source>
</evidence>
<accession>A0A5D3BVG5</accession>
<evidence type="ECO:0000313" key="1">
    <source>
        <dbReference type="EMBL" id="KAA0060648.1"/>
    </source>
</evidence>
<dbReference type="EMBL" id="SSTD01015735">
    <property type="protein sequence ID" value="TYK02226.1"/>
    <property type="molecule type" value="Genomic_DNA"/>
</dbReference>
<dbReference type="Proteomes" id="UP000321947">
    <property type="component" value="Unassembled WGS sequence"/>
</dbReference>
<dbReference type="InterPro" id="IPR043128">
    <property type="entry name" value="Rev_trsase/Diguanyl_cyclase"/>
</dbReference>
<comment type="caution">
    <text evidence="2">The sequence shown here is derived from an EMBL/GenBank/DDBJ whole genome shotgun (WGS) entry which is preliminary data.</text>
</comment>
<gene>
    <name evidence="2" type="ORF">E5676_scaffold18G00170</name>
    <name evidence="1" type="ORF">E6C27_scaffold22G005360</name>
</gene>
<reference evidence="3 4" key="1">
    <citation type="submission" date="2019-08" db="EMBL/GenBank/DDBJ databases">
        <title>Draft genome sequences of two oriental melons (Cucumis melo L. var makuwa).</title>
        <authorList>
            <person name="Kwon S.-Y."/>
        </authorList>
    </citation>
    <scope>NUCLEOTIDE SEQUENCE [LARGE SCALE GENOMIC DNA]</scope>
    <source>
        <strain evidence="4">cv. Chang Bougi</strain>
        <strain evidence="3">cv. SW 3</strain>
        <tissue evidence="2">Leaf</tissue>
    </source>
</reference>
<proteinExistence type="predicted"/>
<evidence type="ECO:0000313" key="4">
    <source>
        <dbReference type="Proteomes" id="UP000321947"/>
    </source>
</evidence>
<name>A0A5D3BVG5_CUCMM</name>
<dbReference type="Proteomes" id="UP000321393">
    <property type="component" value="Unassembled WGS sequence"/>
</dbReference>
<dbReference type="InterPro" id="IPR043502">
    <property type="entry name" value="DNA/RNA_pol_sf"/>
</dbReference>
<dbReference type="SUPFAM" id="SSF56672">
    <property type="entry name" value="DNA/RNA polymerases"/>
    <property type="match status" value="1"/>
</dbReference>
<dbReference type="Gene3D" id="3.30.70.270">
    <property type="match status" value="1"/>
</dbReference>
<protein>
    <recommendedName>
        <fullName evidence="5">Asp_protease_2 domain-containing protein</fullName>
    </recommendedName>
</protein>
<dbReference type="PANTHER" id="PTHR15503">
    <property type="entry name" value="LDOC1 RELATED"/>
    <property type="match status" value="1"/>
</dbReference>
<dbReference type="Gene3D" id="2.40.70.10">
    <property type="entry name" value="Acid Proteases"/>
    <property type="match status" value="1"/>
</dbReference>
<dbReference type="CDD" id="cd00303">
    <property type="entry name" value="retropepsin_like"/>
    <property type="match status" value="1"/>
</dbReference>
<evidence type="ECO:0008006" key="5">
    <source>
        <dbReference type="Google" id="ProtNLM"/>
    </source>
</evidence>
<dbReference type="PANTHER" id="PTHR15503:SF45">
    <property type="entry name" value="RNA-DIRECTED DNA POLYMERASE HOMOLOG"/>
    <property type="match status" value="1"/>
</dbReference>